<keyword evidence="4" id="KW-0456">Lyase</keyword>
<dbReference type="PANTHER" id="PTHR48097">
    <property type="entry name" value="L-THREONINE ALDOLASE-RELATED"/>
    <property type="match status" value="1"/>
</dbReference>
<accession>A0A8H7PTS0</accession>
<dbReference type="Gene3D" id="3.90.1150.10">
    <property type="entry name" value="Aspartate Aminotransferase, domain 1"/>
    <property type="match status" value="1"/>
</dbReference>
<dbReference type="Proteomes" id="UP000654370">
    <property type="component" value="Unassembled WGS sequence"/>
</dbReference>
<keyword evidence="8" id="KW-1185">Reference proteome</keyword>
<dbReference type="AlphaFoldDB" id="A0A8H7PTS0"/>
<comment type="caution">
    <text evidence="7">The sequence shown here is derived from an EMBL/GenBank/DDBJ whole genome shotgun (WGS) entry which is preliminary data.</text>
</comment>
<dbReference type="SUPFAM" id="SSF53383">
    <property type="entry name" value="PLP-dependent transferases"/>
    <property type="match status" value="1"/>
</dbReference>
<reference evidence="7" key="1">
    <citation type="submission" date="2020-12" db="EMBL/GenBank/DDBJ databases">
        <title>Metabolic potential, ecology and presence of endohyphal bacteria is reflected in genomic diversity of Mucoromycotina.</title>
        <authorList>
            <person name="Muszewska A."/>
            <person name="Okrasinska A."/>
            <person name="Steczkiewicz K."/>
            <person name="Drgas O."/>
            <person name="Orlowska M."/>
            <person name="Perlinska-Lenart U."/>
            <person name="Aleksandrzak-Piekarczyk T."/>
            <person name="Szatraj K."/>
            <person name="Zielenkiewicz U."/>
            <person name="Pilsyk S."/>
            <person name="Malc E."/>
            <person name="Mieczkowski P."/>
            <person name="Kruszewska J.S."/>
            <person name="Biernat P."/>
            <person name="Pawlowska J."/>
        </authorList>
    </citation>
    <scope>NUCLEOTIDE SEQUENCE</scope>
    <source>
        <strain evidence="7">WA0000067209</strain>
    </source>
</reference>
<evidence type="ECO:0000313" key="7">
    <source>
        <dbReference type="EMBL" id="KAG2180192.1"/>
    </source>
</evidence>
<dbReference type="FunFam" id="3.40.640.10:FF:000030">
    <property type="entry name" value="Low-specificity L-threonine aldolase"/>
    <property type="match status" value="1"/>
</dbReference>
<comment type="cofactor">
    <cofactor evidence="1">
        <name>pyridoxal 5'-phosphate</name>
        <dbReference type="ChEBI" id="CHEBI:597326"/>
    </cofactor>
</comment>
<dbReference type="EMBL" id="JAEPQZ010000006">
    <property type="protein sequence ID" value="KAG2180192.1"/>
    <property type="molecule type" value="Genomic_DNA"/>
</dbReference>
<dbReference type="GO" id="GO:0008732">
    <property type="term" value="F:L-allo-threonine aldolase activity"/>
    <property type="evidence" value="ECO:0007669"/>
    <property type="project" value="TreeGrafter"/>
</dbReference>
<feature type="modified residue" description="N6-(pyridoxal phosphate)lysine" evidence="5">
    <location>
        <position position="250"/>
    </location>
</feature>
<sequence>MSLLASLRSGTRSLSSIRAFSTASVQRLYIQSNLQNDQSHPNLASPLDPKAKVYDFRSDTVTAPTDEMFDIMKSASRGDDVFQEDYNVNDLEHYVASITGHEAGMFCASGTMSNQLGLRTHLQQPPHSVLCDHRSHVFLWEAGGISFHSQANVGPVYAHNGVHITAEEVINNIVEEDLHTAPTKVVSLENTLNGMIFPIEEIKRISEHARSRGIKMHLDGARLWNAHQESGVPLSEYGRYFDSMSLCLSKGVGAPIGSILVGESKFIRKSRHFRKLFGGGWRQAGGMAKVAKHCIQNIVPTMPETHKLARRLAVELQAMGVTLTFPQMTNMVFINTASAGVTVNDILPALLRRNIKIGGNGTTSRLVLHHQINDEAVDILLDTMKDVIEHKKFLGAKPISTPVSQQQDAVKAYKQ</sequence>
<dbReference type="GO" id="GO:0006545">
    <property type="term" value="P:glycine biosynthetic process"/>
    <property type="evidence" value="ECO:0007669"/>
    <property type="project" value="TreeGrafter"/>
</dbReference>
<dbReference type="OrthoDB" id="10261951at2759"/>
<proteinExistence type="inferred from homology"/>
<evidence type="ECO:0000256" key="3">
    <source>
        <dbReference type="ARBA" id="ARBA00022898"/>
    </source>
</evidence>
<evidence type="ECO:0000313" key="8">
    <source>
        <dbReference type="Proteomes" id="UP000654370"/>
    </source>
</evidence>
<keyword evidence="3" id="KW-0663">Pyridoxal phosphate</keyword>
<dbReference type="InterPro" id="IPR023603">
    <property type="entry name" value="Low_specificity_L-TA-like"/>
</dbReference>
<organism evidence="7 8">
    <name type="scientific">Mortierella isabellina</name>
    <name type="common">Filamentous fungus</name>
    <name type="synonym">Umbelopsis isabellina</name>
    <dbReference type="NCBI Taxonomy" id="91625"/>
    <lineage>
        <taxon>Eukaryota</taxon>
        <taxon>Fungi</taxon>
        <taxon>Fungi incertae sedis</taxon>
        <taxon>Mucoromycota</taxon>
        <taxon>Mucoromycotina</taxon>
        <taxon>Umbelopsidomycetes</taxon>
        <taxon>Umbelopsidales</taxon>
        <taxon>Umbelopsidaceae</taxon>
        <taxon>Umbelopsis</taxon>
    </lineage>
</organism>
<dbReference type="GO" id="GO:0006567">
    <property type="term" value="P:L-threonine catabolic process"/>
    <property type="evidence" value="ECO:0007669"/>
    <property type="project" value="TreeGrafter"/>
</dbReference>
<dbReference type="InterPro" id="IPR015424">
    <property type="entry name" value="PyrdxlP-dep_Trfase"/>
</dbReference>
<feature type="domain" description="Aromatic amino acid beta-eliminating lyase/threonine aldolase" evidence="6">
    <location>
        <begin position="55"/>
        <end position="337"/>
    </location>
</feature>
<protein>
    <recommendedName>
        <fullName evidence="6">Aromatic amino acid beta-eliminating lyase/threonine aldolase domain-containing protein</fullName>
    </recommendedName>
</protein>
<dbReference type="InterPro" id="IPR015422">
    <property type="entry name" value="PyrdxlP-dep_Trfase_small"/>
</dbReference>
<evidence type="ECO:0000256" key="1">
    <source>
        <dbReference type="ARBA" id="ARBA00001933"/>
    </source>
</evidence>
<dbReference type="Gene3D" id="3.40.640.10">
    <property type="entry name" value="Type I PLP-dependent aspartate aminotransferase-like (Major domain)"/>
    <property type="match status" value="1"/>
</dbReference>
<dbReference type="InterPro" id="IPR001597">
    <property type="entry name" value="ArAA_b-elim_lyase/Thr_aldolase"/>
</dbReference>
<dbReference type="GO" id="GO:0005829">
    <property type="term" value="C:cytosol"/>
    <property type="evidence" value="ECO:0007669"/>
    <property type="project" value="TreeGrafter"/>
</dbReference>
<gene>
    <name evidence="7" type="ORF">INT43_003981</name>
</gene>
<evidence type="ECO:0000256" key="4">
    <source>
        <dbReference type="ARBA" id="ARBA00023239"/>
    </source>
</evidence>
<dbReference type="PANTHER" id="PTHR48097:SF9">
    <property type="entry name" value="L-THREONINE ALDOLASE"/>
    <property type="match status" value="1"/>
</dbReference>
<dbReference type="PIRSF" id="PIRSF017617">
    <property type="entry name" value="Thr_aldolase"/>
    <property type="match status" value="1"/>
</dbReference>
<evidence type="ECO:0000256" key="5">
    <source>
        <dbReference type="PIRSR" id="PIRSR017617-1"/>
    </source>
</evidence>
<comment type="similarity">
    <text evidence="2">Belongs to the threonine aldolase family.</text>
</comment>
<dbReference type="NCBIfam" id="NF041359">
    <property type="entry name" value="GntG_guanitoxin"/>
    <property type="match status" value="1"/>
</dbReference>
<evidence type="ECO:0000256" key="2">
    <source>
        <dbReference type="ARBA" id="ARBA00006966"/>
    </source>
</evidence>
<dbReference type="Pfam" id="PF01212">
    <property type="entry name" value="Beta_elim_lyase"/>
    <property type="match status" value="1"/>
</dbReference>
<evidence type="ECO:0000259" key="6">
    <source>
        <dbReference type="Pfam" id="PF01212"/>
    </source>
</evidence>
<dbReference type="InterPro" id="IPR015421">
    <property type="entry name" value="PyrdxlP-dep_Trfase_major"/>
</dbReference>
<name>A0A8H7PTS0_MORIS</name>